<dbReference type="SUPFAM" id="SSF52206">
    <property type="entry name" value="Hypothetical protein MTH538"/>
    <property type="match status" value="1"/>
</dbReference>
<dbReference type="InterPro" id="IPR036490">
    <property type="entry name" value="ThsB_TIR-like_sf"/>
</dbReference>
<dbReference type="Pfam" id="PF08937">
    <property type="entry name" value="ThsB_TIR"/>
    <property type="match status" value="1"/>
</dbReference>
<dbReference type="Proteomes" id="UP000582974">
    <property type="component" value="Unassembled WGS sequence"/>
</dbReference>
<name>A0A838AAE9_9PSEU</name>
<proteinExistence type="predicted"/>
<evidence type="ECO:0000259" key="1">
    <source>
        <dbReference type="Pfam" id="PF08937"/>
    </source>
</evidence>
<feature type="domain" description="Thoeris protein ThsB TIR-like" evidence="1">
    <location>
        <begin position="6"/>
        <end position="96"/>
    </location>
</feature>
<dbReference type="RefSeq" id="WP_180893054.1">
    <property type="nucleotide sequence ID" value="NZ_JACCKD010000004.1"/>
</dbReference>
<comment type="caution">
    <text evidence="2">The sequence shown here is derived from an EMBL/GenBank/DDBJ whole genome shotgun (WGS) entry which is preliminary data.</text>
</comment>
<gene>
    <name evidence="2" type="ORF">H0B56_11725</name>
</gene>
<dbReference type="AlphaFoldDB" id="A0A838AAE9"/>
<dbReference type="Gene3D" id="3.40.50.11200">
    <property type="match status" value="1"/>
</dbReference>
<keyword evidence="3" id="KW-1185">Reference proteome</keyword>
<sequence length="126" mass="14804">MSPRAFISFEMEDSWARDFLVQQAKDKSNDVEFIDYSVKDPFDSSWKTQCREKIARTKGTIVLVGKTTYKSDAVIWEIEETKRQAHRMFGIQINSNDTHRIPDGLSGFDVIRWNFDHIIRKLSAWE</sequence>
<accession>A0A838AAE9</accession>
<evidence type="ECO:0000313" key="2">
    <source>
        <dbReference type="EMBL" id="MBA0126210.1"/>
    </source>
</evidence>
<evidence type="ECO:0000313" key="3">
    <source>
        <dbReference type="Proteomes" id="UP000582974"/>
    </source>
</evidence>
<dbReference type="EMBL" id="JACCKD010000004">
    <property type="protein sequence ID" value="MBA0126210.1"/>
    <property type="molecule type" value="Genomic_DNA"/>
</dbReference>
<dbReference type="InterPro" id="IPR015032">
    <property type="entry name" value="ThsB__TIR-like_domain"/>
</dbReference>
<organism evidence="2 3">
    <name type="scientific">Haloechinothrix aidingensis</name>
    <dbReference type="NCBI Taxonomy" id="2752311"/>
    <lineage>
        <taxon>Bacteria</taxon>
        <taxon>Bacillati</taxon>
        <taxon>Actinomycetota</taxon>
        <taxon>Actinomycetes</taxon>
        <taxon>Pseudonocardiales</taxon>
        <taxon>Pseudonocardiaceae</taxon>
        <taxon>Haloechinothrix</taxon>
    </lineage>
</organism>
<protein>
    <submittedName>
        <fullName evidence="2">TIR domain-containing protein</fullName>
    </submittedName>
</protein>
<reference evidence="2 3" key="1">
    <citation type="submission" date="2020-07" db="EMBL/GenBank/DDBJ databases">
        <title>Genome of Haloechinothrix sp.</title>
        <authorList>
            <person name="Tang S.-K."/>
            <person name="Yang L."/>
            <person name="Zhu W.-Y."/>
        </authorList>
    </citation>
    <scope>NUCLEOTIDE SEQUENCE [LARGE SCALE GENOMIC DNA]</scope>
    <source>
        <strain evidence="2 3">YIM 98757</strain>
    </source>
</reference>